<dbReference type="InterPro" id="IPR018060">
    <property type="entry name" value="HTH_AraC"/>
</dbReference>
<evidence type="ECO:0000313" key="6">
    <source>
        <dbReference type="Proteomes" id="UP000002215"/>
    </source>
</evidence>
<evidence type="ECO:0000256" key="2">
    <source>
        <dbReference type="ARBA" id="ARBA00023125"/>
    </source>
</evidence>
<reference evidence="6" key="1">
    <citation type="submission" date="2009-08" db="EMBL/GenBank/DDBJ databases">
        <title>The complete genome of Chitinophaga pinensis DSM 2588.</title>
        <authorList>
            <consortium name="US DOE Joint Genome Institute (JGI-PGF)"/>
            <person name="Lucas S."/>
            <person name="Copeland A."/>
            <person name="Lapidus A."/>
            <person name="Glavina del Rio T."/>
            <person name="Dalin E."/>
            <person name="Tice H."/>
            <person name="Bruce D."/>
            <person name="Goodwin L."/>
            <person name="Pitluck S."/>
            <person name="Kyrpides N."/>
            <person name="Mavromatis K."/>
            <person name="Ivanova N."/>
            <person name="Mikhailova N."/>
            <person name="Sims D."/>
            <person name="Meinche L."/>
            <person name="Brettin T."/>
            <person name="Detter J.C."/>
            <person name="Han C."/>
            <person name="Larimer F."/>
            <person name="Land M."/>
            <person name="Hauser L."/>
            <person name="Markowitz V."/>
            <person name="Cheng J.-F."/>
            <person name="Hugenholtz P."/>
            <person name="Woyke T."/>
            <person name="Wu D."/>
            <person name="Spring S."/>
            <person name="Klenk H.-P."/>
            <person name="Eisen J.A."/>
        </authorList>
    </citation>
    <scope>NUCLEOTIDE SEQUENCE [LARGE SCALE GENOMIC DNA]</scope>
    <source>
        <strain evidence="6">ATCC 43595 / DSM 2588 / LMG 13176 / NBRC 15968 / NCIMB 11800 / UQM 2034</strain>
    </source>
</reference>
<keyword evidence="2" id="KW-0238">DNA-binding</keyword>
<evidence type="ECO:0000256" key="1">
    <source>
        <dbReference type="ARBA" id="ARBA00023015"/>
    </source>
</evidence>
<dbReference type="InterPro" id="IPR050204">
    <property type="entry name" value="AraC_XylS_family_regulators"/>
</dbReference>
<feature type="domain" description="HTH araC/xylS-type" evidence="4">
    <location>
        <begin position="175"/>
        <end position="273"/>
    </location>
</feature>
<dbReference type="PROSITE" id="PS01124">
    <property type="entry name" value="HTH_ARAC_FAMILY_2"/>
    <property type="match status" value="1"/>
</dbReference>
<evidence type="ECO:0000256" key="3">
    <source>
        <dbReference type="ARBA" id="ARBA00023163"/>
    </source>
</evidence>
<dbReference type="Pfam" id="PF12833">
    <property type="entry name" value="HTH_18"/>
    <property type="match status" value="1"/>
</dbReference>
<dbReference type="EMBL" id="CP001699">
    <property type="protein sequence ID" value="ACU62552.1"/>
    <property type="molecule type" value="Genomic_DNA"/>
</dbReference>
<keyword evidence="3" id="KW-0804">Transcription</keyword>
<dbReference type="SMART" id="SM00342">
    <property type="entry name" value="HTH_ARAC"/>
    <property type="match status" value="1"/>
</dbReference>
<proteinExistence type="predicted"/>
<dbReference type="AlphaFoldDB" id="A0A979G8D2"/>
<evidence type="ECO:0000313" key="5">
    <source>
        <dbReference type="EMBL" id="ACU62552.1"/>
    </source>
</evidence>
<keyword evidence="1" id="KW-0805">Transcription regulation</keyword>
<dbReference type="PANTHER" id="PTHR46796:SF13">
    <property type="entry name" value="HTH-TYPE TRANSCRIPTIONAL ACTIVATOR RHAS"/>
    <property type="match status" value="1"/>
</dbReference>
<dbReference type="GO" id="GO:0043565">
    <property type="term" value="F:sequence-specific DNA binding"/>
    <property type="evidence" value="ECO:0007669"/>
    <property type="project" value="InterPro"/>
</dbReference>
<dbReference type="Gene3D" id="1.10.10.60">
    <property type="entry name" value="Homeodomain-like"/>
    <property type="match status" value="1"/>
</dbReference>
<dbReference type="SUPFAM" id="SSF46689">
    <property type="entry name" value="Homeodomain-like"/>
    <property type="match status" value="1"/>
</dbReference>
<dbReference type="InterPro" id="IPR009057">
    <property type="entry name" value="Homeodomain-like_sf"/>
</dbReference>
<dbReference type="RefSeq" id="WP_012792720.1">
    <property type="nucleotide sequence ID" value="NC_013132.1"/>
</dbReference>
<dbReference type="KEGG" id="cpi:Cpin_5120"/>
<dbReference type="PANTHER" id="PTHR46796">
    <property type="entry name" value="HTH-TYPE TRANSCRIPTIONAL ACTIVATOR RHAS-RELATED"/>
    <property type="match status" value="1"/>
</dbReference>
<organism evidence="5 6">
    <name type="scientific">Chitinophaga pinensis (strain ATCC 43595 / DSM 2588 / LMG 13176 / NBRC 15968 / NCIMB 11800 / UQM 2034)</name>
    <dbReference type="NCBI Taxonomy" id="485918"/>
    <lineage>
        <taxon>Bacteria</taxon>
        <taxon>Pseudomonadati</taxon>
        <taxon>Bacteroidota</taxon>
        <taxon>Chitinophagia</taxon>
        <taxon>Chitinophagales</taxon>
        <taxon>Chitinophagaceae</taxon>
        <taxon>Chitinophaga</taxon>
    </lineage>
</organism>
<accession>A0A979G8D2</accession>
<dbReference type="OrthoDB" id="655946at2"/>
<dbReference type="GO" id="GO:0003700">
    <property type="term" value="F:DNA-binding transcription factor activity"/>
    <property type="evidence" value="ECO:0007669"/>
    <property type="project" value="InterPro"/>
</dbReference>
<protein>
    <submittedName>
        <fullName evidence="5">Transcriptional regulator, AraC family</fullName>
    </submittedName>
</protein>
<evidence type="ECO:0000259" key="4">
    <source>
        <dbReference type="PROSITE" id="PS01124"/>
    </source>
</evidence>
<name>A0A979G8D2_CHIPD</name>
<dbReference type="Proteomes" id="UP000002215">
    <property type="component" value="Chromosome"/>
</dbReference>
<sequence length="275" mass="31633">MPIALFNYIIQNSNGSSFTRVPVDAVKAFIESFILLPSDKITGECLAFNDGIPTIAFLTGENDFIEVTGEGGLYRIQSAWLSCRVLENVKIKASCSKEPVLIIRFNPIAFHRIFNLNAKALCYQYAWELDQLGEDFKALCQIVLTTKCIEDKIRKIEHFMLELDRNTWPRNFVFEEAISYIMREKGKVSIQTMLSSLKVNYKWLERSFSNYIGISPKEFARLQRFINAYSDLVTSKGEDLLMIAIDNGYYDQTHFTKEFKRITGKSPMEYLKSGN</sequence>
<reference evidence="5 6" key="2">
    <citation type="journal article" date="2010" name="Stand. Genomic Sci.">
        <title>Complete genome sequence of Chitinophaga pinensis type strain (UQM 2034).</title>
        <authorList>
            <person name="Glavina Del Rio T."/>
            <person name="Abt B."/>
            <person name="Spring S."/>
            <person name="Lapidus A."/>
            <person name="Nolan M."/>
            <person name="Tice H."/>
            <person name="Copeland A."/>
            <person name="Cheng J.F."/>
            <person name="Chen F."/>
            <person name="Bruce D."/>
            <person name="Goodwin L."/>
            <person name="Pitluck S."/>
            <person name="Ivanova N."/>
            <person name="Mavromatis K."/>
            <person name="Mikhailova N."/>
            <person name="Pati A."/>
            <person name="Chen A."/>
            <person name="Palaniappan K."/>
            <person name="Land M."/>
            <person name="Hauser L."/>
            <person name="Chang Y.J."/>
            <person name="Jeffries C.D."/>
            <person name="Chain P."/>
            <person name="Saunders E."/>
            <person name="Detter J.C."/>
            <person name="Brettin T."/>
            <person name="Rohde M."/>
            <person name="Goker M."/>
            <person name="Bristow J."/>
            <person name="Eisen J.A."/>
            <person name="Markowitz V."/>
            <person name="Hugenholtz P."/>
            <person name="Kyrpides N.C."/>
            <person name="Klenk H.P."/>
            <person name="Lucas S."/>
        </authorList>
    </citation>
    <scope>NUCLEOTIDE SEQUENCE [LARGE SCALE GENOMIC DNA]</scope>
    <source>
        <strain evidence="6">ATCC 43595 / DSM 2588 / LMG 13176 / NBRC 15968 / NCIMB 11800 / UQM 2034</strain>
    </source>
</reference>
<gene>
    <name evidence="5" type="ordered locus">Cpin_5120</name>
</gene>